<comment type="similarity">
    <text evidence="2 6">Belongs to the tetraspanin (TM4SF) family.</text>
</comment>
<dbReference type="InterPro" id="IPR018499">
    <property type="entry name" value="Tetraspanin/Peripherin"/>
</dbReference>
<feature type="transmembrane region" description="Helical" evidence="6">
    <location>
        <begin position="212"/>
        <end position="232"/>
    </location>
</feature>
<proteinExistence type="inferred from homology"/>
<name>A0A0V0SFK6_9BILA</name>
<evidence type="ECO:0000256" key="3">
    <source>
        <dbReference type="ARBA" id="ARBA00022692"/>
    </source>
</evidence>
<dbReference type="SUPFAM" id="SSF48652">
    <property type="entry name" value="Tetraspanin"/>
    <property type="match status" value="1"/>
</dbReference>
<dbReference type="OrthoDB" id="10033535at2759"/>
<evidence type="ECO:0000256" key="1">
    <source>
        <dbReference type="ARBA" id="ARBA00004141"/>
    </source>
</evidence>
<dbReference type="PRINTS" id="PR00259">
    <property type="entry name" value="TMFOUR"/>
</dbReference>
<keyword evidence="4 6" id="KW-1133">Transmembrane helix</keyword>
<dbReference type="InterPro" id="IPR008952">
    <property type="entry name" value="Tetraspanin_EC2_sf"/>
</dbReference>
<dbReference type="PANTHER" id="PTHR19282">
    <property type="entry name" value="TETRASPANIN"/>
    <property type="match status" value="1"/>
</dbReference>
<feature type="transmembrane region" description="Helical" evidence="6">
    <location>
        <begin position="17"/>
        <end position="37"/>
    </location>
</feature>
<evidence type="ECO:0000256" key="4">
    <source>
        <dbReference type="ARBA" id="ARBA00022989"/>
    </source>
</evidence>
<evidence type="ECO:0000256" key="6">
    <source>
        <dbReference type="RuleBase" id="RU361218"/>
    </source>
</evidence>
<dbReference type="Pfam" id="PF00335">
    <property type="entry name" value="Tetraspanin"/>
    <property type="match status" value="1"/>
</dbReference>
<comment type="caution">
    <text evidence="7">The sequence shown here is derived from an EMBL/GenBank/DDBJ whole genome shotgun (WGS) entry which is preliminary data.</text>
</comment>
<gene>
    <name evidence="7" type="primary">TSPAN3</name>
    <name evidence="7" type="ORF">T07_3998</name>
</gene>
<dbReference type="Gene3D" id="1.10.1450.10">
    <property type="entry name" value="Tetraspanin"/>
    <property type="match status" value="1"/>
</dbReference>
<accession>A0A0V0SFK6</accession>
<dbReference type="AlphaFoldDB" id="A0A0V0SFK6"/>
<feature type="transmembrane region" description="Helical" evidence="6">
    <location>
        <begin position="49"/>
        <end position="69"/>
    </location>
</feature>
<reference evidence="7 8" key="1">
    <citation type="submission" date="2015-01" db="EMBL/GenBank/DDBJ databases">
        <title>Evolution of Trichinella species and genotypes.</title>
        <authorList>
            <person name="Korhonen P.K."/>
            <person name="Edoardo P."/>
            <person name="Giuseppe L.R."/>
            <person name="Gasser R.B."/>
        </authorList>
    </citation>
    <scope>NUCLEOTIDE SEQUENCE [LARGE SCALE GENOMIC DNA]</scope>
    <source>
        <strain evidence="7">ISS37</strain>
    </source>
</reference>
<dbReference type="PANTHER" id="PTHR19282:SF534">
    <property type="entry name" value="TETRASPANIN FAMILY-RELATED"/>
    <property type="match status" value="1"/>
</dbReference>
<dbReference type="GO" id="GO:0005886">
    <property type="term" value="C:plasma membrane"/>
    <property type="evidence" value="ECO:0007669"/>
    <property type="project" value="TreeGrafter"/>
</dbReference>
<dbReference type="STRING" id="6336.A0A0V0SFK6"/>
<dbReference type="EMBL" id="JYDL01000012">
    <property type="protein sequence ID" value="KRX25495.1"/>
    <property type="molecule type" value="Genomic_DNA"/>
</dbReference>
<protein>
    <recommendedName>
        <fullName evidence="6">Tetraspanin</fullName>
    </recommendedName>
</protein>
<evidence type="ECO:0000313" key="7">
    <source>
        <dbReference type="EMBL" id="KRX25495.1"/>
    </source>
</evidence>
<organism evidence="7 8">
    <name type="scientific">Trichinella nelsoni</name>
    <dbReference type="NCBI Taxonomy" id="6336"/>
    <lineage>
        <taxon>Eukaryota</taxon>
        <taxon>Metazoa</taxon>
        <taxon>Ecdysozoa</taxon>
        <taxon>Nematoda</taxon>
        <taxon>Enoplea</taxon>
        <taxon>Dorylaimia</taxon>
        <taxon>Trichinellida</taxon>
        <taxon>Trichinellidae</taxon>
        <taxon>Trichinella</taxon>
    </lineage>
</organism>
<keyword evidence="5 6" id="KW-0472">Membrane</keyword>
<evidence type="ECO:0000313" key="8">
    <source>
        <dbReference type="Proteomes" id="UP000054630"/>
    </source>
</evidence>
<dbReference type="PIRSF" id="PIRSF002419">
    <property type="entry name" value="Tetraspanin"/>
    <property type="match status" value="1"/>
</dbReference>
<feature type="transmembrane region" description="Helical" evidence="6">
    <location>
        <begin position="81"/>
        <end position="104"/>
    </location>
</feature>
<dbReference type="InterPro" id="IPR000301">
    <property type="entry name" value="Tetraspanin_animals"/>
</dbReference>
<comment type="subcellular location">
    <subcellularLocation>
        <location evidence="1 6">Membrane</location>
        <topology evidence="1 6">Multi-pass membrane protein</topology>
    </subcellularLocation>
</comment>
<dbReference type="Proteomes" id="UP000054630">
    <property type="component" value="Unassembled WGS sequence"/>
</dbReference>
<keyword evidence="3 6" id="KW-0812">Transmembrane</keyword>
<keyword evidence="8" id="KW-1185">Reference proteome</keyword>
<evidence type="ECO:0000256" key="5">
    <source>
        <dbReference type="ARBA" id="ARBA00023136"/>
    </source>
</evidence>
<sequence length="233" mass="25845">MGCGRCSSKMVLGLVGLSLWVAAISLFFISGYALVTYKHYDSFTTAQYALAPAIFLSFIGIVFFLTGLLGCCSVCSDNKCLVFSFFTSLALLMIMLITAVSLTVTYRSDIDAMIVNTTQEALNRYGEDKAPETSQIDFLQTQMQCCGFNNYTDWRKTPWGIKPENEGRVPKSCCKLEASDCVGNIELQRNLINEQGCYAIWQEMLKSNIKRIAIGGVVFLLALVIFLLYISLA</sequence>
<evidence type="ECO:0000256" key="2">
    <source>
        <dbReference type="ARBA" id="ARBA00006840"/>
    </source>
</evidence>